<proteinExistence type="predicted"/>
<dbReference type="BioCyc" id="CSTA292563:G1353-1578-MONOMER"/>
<protein>
    <submittedName>
        <fullName evidence="1">Uncharacterized protein</fullName>
    </submittedName>
</protein>
<dbReference type="eggNOG" id="ENOG502ZHVY">
    <property type="taxonomic scope" value="Bacteria"/>
</dbReference>
<sequence length="81" mass="9507">MKNLSNNSRNDFLCPKTPYHGQDYLQGFLFNTNLQEFTHRVGYISALHSNGKLSSQQAYKYIEQLWEKVELSPPKPWRSSK</sequence>
<dbReference type="Proteomes" id="UP000010483">
    <property type="component" value="Chromosome"/>
</dbReference>
<dbReference type="Pfam" id="PF23856">
    <property type="entry name" value="DUF7219"/>
    <property type="match status" value="1"/>
</dbReference>
<evidence type="ECO:0000313" key="2">
    <source>
        <dbReference type="Proteomes" id="UP000010483"/>
    </source>
</evidence>
<dbReference type="KEGG" id="csn:Cyast_1568"/>
<reference evidence="2" key="1">
    <citation type="journal article" date="2013" name="Proc. Natl. Acad. Sci. U.S.A.">
        <title>Improving the coverage of the cyanobacterial phylum using diversity-driven genome sequencing.</title>
        <authorList>
            <person name="Shih P.M."/>
            <person name="Wu D."/>
            <person name="Latifi A."/>
            <person name="Axen S.D."/>
            <person name="Fewer D.P."/>
            <person name="Talla E."/>
            <person name="Calteau A."/>
            <person name="Cai F."/>
            <person name="Tandeau de Marsac N."/>
            <person name="Rippka R."/>
            <person name="Herdman M."/>
            <person name="Sivonen K."/>
            <person name="Coursin T."/>
            <person name="Laurent T."/>
            <person name="Goodwin L."/>
            <person name="Nolan M."/>
            <person name="Davenport K.W."/>
            <person name="Han C.S."/>
            <person name="Rubin E.M."/>
            <person name="Eisen J.A."/>
            <person name="Woyke T."/>
            <person name="Gugger M."/>
            <person name="Kerfeld C.A."/>
        </authorList>
    </citation>
    <scope>NUCLEOTIDE SEQUENCE [LARGE SCALE GENOMIC DNA]</scope>
    <source>
        <strain evidence="2">ATCC 29140 / PCC 7202</strain>
    </source>
</reference>
<dbReference type="HOGENOM" id="CLU_163892_1_0_3"/>
<evidence type="ECO:0000313" key="1">
    <source>
        <dbReference type="EMBL" id="AFZ47529.1"/>
    </source>
</evidence>
<dbReference type="InterPro" id="IPR055643">
    <property type="entry name" value="DUF7219"/>
</dbReference>
<gene>
    <name evidence="1" type="ordered locus">Cyast_1568</name>
</gene>
<name>K9YKX7_CYASC</name>
<keyword evidence="2" id="KW-1185">Reference proteome</keyword>
<dbReference type="STRING" id="292563.Cyast_1568"/>
<organism evidence="1 2">
    <name type="scientific">Cyanobacterium stanieri (strain ATCC 29140 / PCC 7202)</name>
    <dbReference type="NCBI Taxonomy" id="292563"/>
    <lineage>
        <taxon>Bacteria</taxon>
        <taxon>Bacillati</taxon>
        <taxon>Cyanobacteriota</taxon>
        <taxon>Cyanophyceae</taxon>
        <taxon>Oscillatoriophycideae</taxon>
        <taxon>Chroococcales</taxon>
        <taxon>Geminocystaceae</taxon>
        <taxon>Cyanobacterium</taxon>
    </lineage>
</organism>
<dbReference type="EMBL" id="CP003940">
    <property type="protein sequence ID" value="AFZ47529.1"/>
    <property type="molecule type" value="Genomic_DNA"/>
</dbReference>
<dbReference type="AlphaFoldDB" id="K9YKX7"/>
<accession>K9YKX7</accession>